<dbReference type="EnsemblMetazoa" id="AALB000114-RA">
    <property type="protein sequence ID" value="AALB000114-PA"/>
    <property type="gene ID" value="AALB000114"/>
</dbReference>
<keyword evidence="4" id="KW-1185">Reference proteome</keyword>
<organism evidence="3 4">
    <name type="scientific">Anopheles albimanus</name>
    <name type="common">New world malaria mosquito</name>
    <dbReference type="NCBI Taxonomy" id="7167"/>
    <lineage>
        <taxon>Eukaryota</taxon>
        <taxon>Metazoa</taxon>
        <taxon>Ecdysozoa</taxon>
        <taxon>Arthropoda</taxon>
        <taxon>Hexapoda</taxon>
        <taxon>Insecta</taxon>
        <taxon>Pterygota</taxon>
        <taxon>Neoptera</taxon>
        <taxon>Endopterygota</taxon>
        <taxon>Diptera</taxon>
        <taxon>Nematocera</taxon>
        <taxon>Culicoidea</taxon>
        <taxon>Culicidae</taxon>
        <taxon>Anophelinae</taxon>
        <taxon>Anopheles</taxon>
    </lineage>
</organism>
<protein>
    <submittedName>
        <fullName evidence="3">Uncharacterized protein</fullName>
    </submittedName>
</protein>
<dbReference type="AlphaFoldDB" id="A0A182F0Z1"/>
<dbReference type="Gene3D" id="3.90.215.10">
    <property type="entry name" value="Gamma Fibrinogen, chain A, domain 1"/>
    <property type="match status" value="1"/>
</dbReference>
<dbReference type="Proteomes" id="UP000069272">
    <property type="component" value="Chromosome 2L"/>
</dbReference>
<evidence type="ECO:0000256" key="2">
    <source>
        <dbReference type="SAM" id="SignalP"/>
    </source>
</evidence>
<feature type="region of interest" description="Disordered" evidence="1">
    <location>
        <begin position="85"/>
        <end position="114"/>
    </location>
</feature>
<dbReference type="InterPro" id="IPR050373">
    <property type="entry name" value="Fibrinogen_C-term_domain"/>
</dbReference>
<dbReference type="InterPro" id="IPR014716">
    <property type="entry name" value="Fibrinogen_a/b/g_C_1"/>
</dbReference>
<sequence>MGRRIGWFIWFLFVPCFGDNNCQTQNAALLSMLEAEVQFLAKGIEEMSSYTKDIVWNTMRMEMRVSQLQKEIIAYQQKSPTVASQSNQVESASMSGAAPTTPSGSSVSGNPASAVGGPVTGANSCTLRQVLVDQFKDNVSIEIKISPGMASESGKQSQPVAVIGAAQIFSCSEASKTGIYKLKLAANTTADVLCDAEYDKGGWVVIQHRFNGSEDFYRNWTDYQKGFGSLDGEFWLGNEIIYQLTVDKPREIAFVMEDFDGAKGTARYATFKLGDKSDKYTLKSLGTFSGNAGDSLSRNVGSKFSTHDMDNDKSGSHCAQLYAGGWWYDDCHLSNLNGQYMKGTTTVYAKSMCWSSFKGFYYSLKSSRIMVRF</sequence>
<dbReference type="VEuPathDB" id="VectorBase:AALB20_035932"/>
<dbReference type="VEuPathDB" id="VectorBase:AALB000114"/>
<proteinExistence type="predicted"/>
<evidence type="ECO:0000313" key="3">
    <source>
        <dbReference type="EnsemblMetazoa" id="AALB000114-PA"/>
    </source>
</evidence>
<dbReference type="STRING" id="7167.A0A182F0Z1"/>
<accession>A0A182F0Z1</accession>
<feature type="chain" id="PRO_5043646545" evidence="2">
    <location>
        <begin position="19"/>
        <end position="373"/>
    </location>
</feature>
<name>A0A182F0Z1_ANOAL</name>
<dbReference type="SMART" id="SM00186">
    <property type="entry name" value="FBG"/>
    <property type="match status" value="1"/>
</dbReference>
<dbReference type="SUPFAM" id="SSF56496">
    <property type="entry name" value="Fibrinogen C-terminal domain-like"/>
    <property type="match status" value="1"/>
</dbReference>
<dbReference type="InterPro" id="IPR036056">
    <property type="entry name" value="Fibrinogen-like_C"/>
</dbReference>
<dbReference type="PANTHER" id="PTHR19143:SF327">
    <property type="entry name" value="FI21813P1-RELATED"/>
    <property type="match status" value="1"/>
</dbReference>
<evidence type="ECO:0000313" key="4">
    <source>
        <dbReference type="Proteomes" id="UP000069272"/>
    </source>
</evidence>
<evidence type="ECO:0000256" key="1">
    <source>
        <dbReference type="SAM" id="MobiDB-lite"/>
    </source>
</evidence>
<dbReference type="PANTHER" id="PTHR19143">
    <property type="entry name" value="FIBRINOGEN/TENASCIN/ANGIOPOEITIN"/>
    <property type="match status" value="1"/>
</dbReference>
<dbReference type="PROSITE" id="PS00514">
    <property type="entry name" value="FIBRINOGEN_C_1"/>
    <property type="match status" value="1"/>
</dbReference>
<dbReference type="PROSITE" id="PS51406">
    <property type="entry name" value="FIBRINOGEN_C_2"/>
    <property type="match status" value="1"/>
</dbReference>
<dbReference type="CDD" id="cd00087">
    <property type="entry name" value="FReD"/>
    <property type="match status" value="1"/>
</dbReference>
<keyword evidence="2" id="KW-0732">Signal</keyword>
<dbReference type="GO" id="GO:0005615">
    <property type="term" value="C:extracellular space"/>
    <property type="evidence" value="ECO:0007669"/>
    <property type="project" value="TreeGrafter"/>
</dbReference>
<dbReference type="GeneID" id="118462019"/>
<dbReference type="Pfam" id="PF00147">
    <property type="entry name" value="Fibrinogen_C"/>
    <property type="match status" value="1"/>
</dbReference>
<reference evidence="3 4" key="1">
    <citation type="journal article" date="2017" name="G3 (Bethesda)">
        <title>The Physical Genome Mapping of Anopheles albimanus Corrected Scaffold Misassemblies and Identified Interarm Rearrangements in Genus Anopheles.</title>
        <authorList>
            <person name="Artemov G.N."/>
            <person name="Peery A.N."/>
            <person name="Jiang X."/>
            <person name="Tu Z."/>
            <person name="Stegniy V.N."/>
            <person name="Sharakhova M.V."/>
            <person name="Sharakhov I.V."/>
        </authorList>
    </citation>
    <scope>NUCLEOTIDE SEQUENCE [LARGE SCALE GENOMIC DNA]</scope>
    <source>
        <strain evidence="3 4">ALBI9_A</strain>
    </source>
</reference>
<feature type="compositionally biased region" description="Polar residues" evidence="1">
    <location>
        <begin position="85"/>
        <end position="111"/>
    </location>
</feature>
<dbReference type="OrthoDB" id="7735550at2759"/>
<dbReference type="RefSeq" id="XP_035783868.1">
    <property type="nucleotide sequence ID" value="XM_035927975.1"/>
</dbReference>
<reference evidence="3" key="2">
    <citation type="submission" date="2022-08" db="UniProtKB">
        <authorList>
            <consortium name="EnsemblMetazoa"/>
        </authorList>
    </citation>
    <scope>IDENTIFICATION</scope>
    <source>
        <strain evidence="3">STECLA/ALBI9_A</strain>
    </source>
</reference>
<dbReference type="KEGG" id="aali:118462019"/>
<dbReference type="InterPro" id="IPR020837">
    <property type="entry name" value="Fibrinogen_CS"/>
</dbReference>
<dbReference type="InterPro" id="IPR002181">
    <property type="entry name" value="Fibrinogen_a/b/g_C_dom"/>
</dbReference>
<feature type="signal peptide" evidence="2">
    <location>
        <begin position="1"/>
        <end position="18"/>
    </location>
</feature>